<dbReference type="InterPro" id="IPR029058">
    <property type="entry name" value="AB_hydrolase_fold"/>
</dbReference>
<keyword evidence="9" id="KW-1185">Reference proteome</keyword>
<dbReference type="InterPro" id="IPR019826">
    <property type="entry name" value="Carboxylesterase_B_AS"/>
</dbReference>
<dbReference type="FunFam" id="3.40.50.1820:FF:000155">
    <property type="entry name" value="Carboxylic ester hydrolase"/>
    <property type="match status" value="1"/>
</dbReference>
<dbReference type="EC" id="3.1.1.-" evidence="6"/>
<dbReference type="InterPro" id="IPR019819">
    <property type="entry name" value="Carboxylesterase_B_CS"/>
</dbReference>
<evidence type="ECO:0000256" key="5">
    <source>
        <dbReference type="ARBA" id="ARBA00023180"/>
    </source>
</evidence>
<dbReference type="Gene3D" id="3.40.50.1820">
    <property type="entry name" value="alpha/beta hydrolase"/>
    <property type="match status" value="1"/>
</dbReference>
<evidence type="ECO:0000259" key="7">
    <source>
        <dbReference type="Pfam" id="PF00135"/>
    </source>
</evidence>
<evidence type="ECO:0000256" key="3">
    <source>
        <dbReference type="ARBA" id="ARBA00022801"/>
    </source>
</evidence>
<keyword evidence="5" id="KW-0325">Glycoprotein</keyword>
<dbReference type="InterPro" id="IPR002018">
    <property type="entry name" value="CarbesteraseB"/>
</dbReference>
<keyword evidence="3 6" id="KW-0378">Hydrolase</keyword>
<keyword evidence="4" id="KW-1015">Disulfide bond</keyword>
<dbReference type="AlphaFoldDB" id="A0AA38IE69"/>
<gene>
    <name evidence="8" type="ORF">Zmor_018322</name>
</gene>
<feature type="chain" id="PRO_5041489591" description="Carboxylic ester hydrolase" evidence="6">
    <location>
        <begin position="19"/>
        <end position="562"/>
    </location>
</feature>
<dbReference type="PANTHER" id="PTHR43142">
    <property type="entry name" value="CARBOXYLIC ESTER HYDROLASE"/>
    <property type="match status" value="1"/>
</dbReference>
<accession>A0AA38IE69</accession>
<evidence type="ECO:0000256" key="4">
    <source>
        <dbReference type="ARBA" id="ARBA00023157"/>
    </source>
</evidence>
<evidence type="ECO:0000256" key="1">
    <source>
        <dbReference type="ARBA" id="ARBA00005964"/>
    </source>
</evidence>
<reference evidence="8" key="1">
    <citation type="journal article" date="2023" name="G3 (Bethesda)">
        <title>Whole genome assemblies of Zophobas morio and Tenebrio molitor.</title>
        <authorList>
            <person name="Kaur S."/>
            <person name="Stinson S.A."/>
            <person name="diCenzo G.C."/>
        </authorList>
    </citation>
    <scope>NUCLEOTIDE SEQUENCE</scope>
    <source>
        <strain evidence="8">QUZm001</strain>
    </source>
</reference>
<evidence type="ECO:0000256" key="6">
    <source>
        <dbReference type="RuleBase" id="RU361235"/>
    </source>
</evidence>
<evidence type="ECO:0000256" key="2">
    <source>
        <dbReference type="ARBA" id="ARBA00022487"/>
    </source>
</evidence>
<dbReference type="GO" id="GO:0052689">
    <property type="term" value="F:carboxylic ester hydrolase activity"/>
    <property type="evidence" value="ECO:0007669"/>
    <property type="project" value="UniProtKB-KW"/>
</dbReference>
<evidence type="ECO:0000313" key="9">
    <source>
        <dbReference type="Proteomes" id="UP001168821"/>
    </source>
</evidence>
<dbReference type="Proteomes" id="UP001168821">
    <property type="component" value="Unassembled WGS sequence"/>
</dbReference>
<dbReference type="PROSITE" id="PS00122">
    <property type="entry name" value="CARBOXYLESTERASE_B_1"/>
    <property type="match status" value="1"/>
</dbReference>
<dbReference type="EMBL" id="JALNTZ010000005">
    <property type="protein sequence ID" value="KAJ3652347.1"/>
    <property type="molecule type" value="Genomic_DNA"/>
</dbReference>
<name>A0AA38IE69_9CUCU</name>
<dbReference type="SUPFAM" id="SSF53474">
    <property type="entry name" value="alpha/beta-Hydrolases"/>
    <property type="match status" value="1"/>
</dbReference>
<evidence type="ECO:0000313" key="8">
    <source>
        <dbReference type="EMBL" id="KAJ3652347.1"/>
    </source>
</evidence>
<dbReference type="PANTHER" id="PTHR43142:SF1">
    <property type="entry name" value="CARBOXYLIC ESTER HYDROLASE"/>
    <property type="match status" value="1"/>
</dbReference>
<sequence length="562" mass="62376">MTHQTLIFLFTLISTVLSVEDPIIELPTGQILGRQTTTSTNTAYYVFEKIPYATPPVGPLRFKAPQPAQPWEGVLNTTYLDTSCYQQQGEWPSDSEDCLFVNVYTPALPEEDENASFPVMLFIHGGAFTSGRSLDYRPDLLIEDEVIIVTINYRLGVFGFLSTQDEIIPGNNGLKDQRLAIQWTHENIHLFGGDPERITIFGESAGSVSVGFHLLDQTSQGLFSGAILESGSSLCPWAIQREARKIAFGTAAIRNSTFSDSDDSAALFDYLQSLDAADLDQTAQEYLQSVATLLDQDLAVLVYTPVIEVKNPDAFITRKMYGLFKAGSFLQVPIIIGINSEESLLFNPDPNVVQIVLQEFDNNLELIVPIDMPITNSDQNLEMATSIRDIYTNGEPFGANLGDGIRYASDNGFNRGIIKHAALSSSLTDVYFYQFSYDSLPGNVSVVYDGAGSVGHAEELAYLFCVTILGCSLDDFVENDVVTSQRLIKLWTNFAKYRNPTPEASDLLQNVTWPKVSLEDGGEFLYLDINVDLEVRSNPKGEAMEKWDSLYESLNFTDFDTY</sequence>
<dbReference type="Pfam" id="PF00135">
    <property type="entry name" value="COesterase"/>
    <property type="match status" value="1"/>
</dbReference>
<comment type="caution">
    <text evidence="8">The sequence shown here is derived from an EMBL/GenBank/DDBJ whole genome shotgun (WGS) entry which is preliminary data.</text>
</comment>
<comment type="similarity">
    <text evidence="1 6">Belongs to the type-B carboxylesterase/lipase family.</text>
</comment>
<keyword evidence="2" id="KW-0719">Serine esterase</keyword>
<feature type="domain" description="Carboxylesterase type B" evidence="7">
    <location>
        <begin position="21"/>
        <end position="547"/>
    </location>
</feature>
<keyword evidence="6" id="KW-0732">Signal</keyword>
<protein>
    <recommendedName>
        <fullName evidence="6">Carboxylic ester hydrolase</fullName>
        <ecNumber evidence="6">3.1.1.-</ecNumber>
    </recommendedName>
</protein>
<proteinExistence type="inferred from homology"/>
<feature type="signal peptide" evidence="6">
    <location>
        <begin position="1"/>
        <end position="18"/>
    </location>
</feature>
<dbReference type="PROSITE" id="PS00941">
    <property type="entry name" value="CARBOXYLESTERASE_B_2"/>
    <property type="match status" value="1"/>
</dbReference>
<organism evidence="8 9">
    <name type="scientific">Zophobas morio</name>
    <dbReference type="NCBI Taxonomy" id="2755281"/>
    <lineage>
        <taxon>Eukaryota</taxon>
        <taxon>Metazoa</taxon>
        <taxon>Ecdysozoa</taxon>
        <taxon>Arthropoda</taxon>
        <taxon>Hexapoda</taxon>
        <taxon>Insecta</taxon>
        <taxon>Pterygota</taxon>
        <taxon>Neoptera</taxon>
        <taxon>Endopterygota</taxon>
        <taxon>Coleoptera</taxon>
        <taxon>Polyphaga</taxon>
        <taxon>Cucujiformia</taxon>
        <taxon>Tenebrionidae</taxon>
        <taxon>Zophobas</taxon>
    </lineage>
</organism>